<gene>
    <name evidence="16" type="primary">LYS1</name>
    <name evidence="16" type="ORF">CAAN4_F16534</name>
</gene>
<dbReference type="SUPFAM" id="SSF52283">
    <property type="entry name" value="Formate/glycerate dehydrogenase catalytic domain-like"/>
    <property type="match status" value="1"/>
</dbReference>
<evidence type="ECO:0000313" key="16">
    <source>
        <dbReference type="EMBL" id="CAK7914460.1"/>
    </source>
</evidence>
<dbReference type="InterPro" id="IPR051168">
    <property type="entry name" value="AASS"/>
</dbReference>
<keyword evidence="10" id="KW-1015">Disulfide bond</keyword>
<evidence type="ECO:0000256" key="6">
    <source>
        <dbReference type="ARBA" id="ARBA00022605"/>
    </source>
</evidence>
<dbReference type="SMART" id="SM01002">
    <property type="entry name" value="AlaDh_PNT_C"/>
    <property type="match status" value="1"/>
</dbReference>
<evidence type="ECO:0000256" key="9">
    <source>
        <dbReference type="ARBA" id="ARBA00023154"/>
    </source>
</evidence>
<dbReference type="Pfam" id="PF05222">
    <property type="entry name" value="AlaDh_PNT_N"/>
    <property type="match status" value="1"/>
</dbReference>
<evidence type="ECO:0000256" key="5">
    <source>
        <dbReference type="ARBA" id="ARBA00021221"/>
    </source>
</evidence>
<dbReference type="InterPro" id="IPR027281">
    <property type="entry name" value="Lys1"/>
</dbReference>
<evidence type="ECO:0000256" key="13">
    <source>
        <dbReference type="PIRNR" id="PIRNR018250"/>
    </source>
</evidence>
<evidence type="ECO:0000313" key="17">
    <source>
        <dbReference type="Proteomes" id="UP001497600"/>
    </source>
</evidence>
<organism evidence="16 17">
    <name type="scientific">[Candida] anglica</name>
    <dbReference type="NCBI Taxonomy" id="148631"/>
    <lineage>
        <taxon>Eukaryota</taxon>
        <taxon>Fungi</taxon>
        <taxon>Dikarya</taxon>
        <taxon>Ascomycota</taxon>
        <taxon>Saccharomycotina</taxon>
        <taxon>Pichiomycetes</taxon>
        <taxon>Debaryomycetaceae</taxon>
        <taxon>Kurtzmaniella</taxon>
    </lineage>
</organism>
<keyword evidence="8 13" id="KW-0520">NAD</keyword>
<dbReference type="InterPro" id="IPR036291">
    <property type="entry name" value="NAD(P)-bd_dom_sf"/>
</dbReference>
<keyword evidence="7 13" id="KW-0560">Oxidoreductase</keyword>
<evidence type="ECO:0000256" key="10">
    <source>
        <dbReference type="ARBA" id="ARBA00023157"/>
    </source>
</evidence>
<dbReference type="PIRSF" id="PIRSF018250">
    <property type="entry name" value="Saccharopine_DH_Lys"/>
    <property type="match status" value="1"/>
</dbReference>
<keyword evidence="17" id="KW-1185">Reference proteome</keyword>
<evidence type="ECO:0000259" key="14">
    <source>
        <dbReference type="SMART" id="SM01002"/>
    </source>
</evidence>
<proteinExistence type="inferred from homology"/>
<keyword evidence="9 13" id="KW-0457">Lysine biosynthesis</keyword>
<comment type="similarity">
    <text evidence="2 13">Belongs to the AlaDH/PNT family.</text>
</comment>
<dbReference type="SUPFAM" id="SSF51735">
    <property type="entry name" value="NAD(P)-binding Rossmann-fold domains"/>
    <property type="match status" value="1"/>
</dbReference>
<keyword evidence="6 13" id="KW-0028">Amino-acid biosynthesis</keyword>
<evidence type="ECO:0000256" key="3">
    <source>
        <dbReference type="ARBA" id="ARBA00011245"/>
    </source>
</evidence>
<evidence type="ECO:0000256" key="2">
    <source>
        <dbReference type="ARBA" id="ARBA00005689"/>
    </source>
</evidence>
<dbReference type="PANTHER" id="PTHR11133">
    <property type="entry name" value="SACCHAROPINE DEHYDROGENASE"/>
    <property type="match status" value="1"/>
</dbReference>
<sequence length="369" mass="40594">MSDPVILHLRAETKPLEKRAALTPSTTKQLLDAGFKVYVEESSQSTFASSEYAAVGAEIVPEGSWKEAPRDRIIFGLKELPEDETFPLIHEHIQFAHCYKDQGGWKDVLSRFPAGQGTLYDLEFLENEQGRRVAAFGFYAGFAGAAIGLRDWAYKQIHGDEGDLPGVTAYSNEAELIADVKNDLAEALAKNGGQQPKCLVIGALGRCGSGAIDLFQKAGIPESHIIRWDMKETARGGPFEEIVSSDIFINCIYLSQPIPPFVDYDSLNDANRKLRTIVDVSADTTNPHNPIPVYSIATVFNNPTVPVDTSAGPKLSVCSIDHLPSLLPREASEFFAKDLMPSLLQLPQRQTAPVWVRAKNLFDKHVARL</sequence>
<evidence type="ECO:0000256" key="11">
    <source>
        <dbReference type="ARBA" id="ARBA00033228"/>
    </source>
</evidence>
<comment type="catalytic activity">
    <reaction evidence="12 13">
        <text>L-saccharopine + NAD(+) + H2O = L-lysine + 2-oxoglutarate + NADH + H(+)</text>
        <dbReference type="Rhea" id="RHEA:12440"/>
        <dbReference type="ChEBI" id="CHEBI:15377"/>
        <dbReference type="ChEBI" id="CHEBI:15378"/>
        <dbReference type="ChEBI" id="CHEBI:16810"/>
        <dbReference type="ChEBI" id="CHEBI:32551"/>
        <dbReference type="ChEBI" id="CHEBI:57540"/>
        <dbReference type="ChEBI" id="CHEBI:57945"/>
        <dbReference type="ChEBI" id="CHEBI:57951"/>
        <dbReference type="EC" id="1.5.1.7"/>
    </reaction>
</comment>
<dbReference type="Proteomes" id="UP001497600">
    <property type="component" value="Chromosome F"/>
</dbReference>
<dbReference type="Gene3D" id="3.40.50.720">
    <property type="entry name" value="NAD(P)-binding Rossmann-like Domain"/>
    <property type="match status" value="2"/>
</dbReference>
<dbReference type="InterPro" id="IPR007698">
    <property type="entry name" value="AlaDH/PNT_NAD(H)-bd"/>
</dbReference>
<reference evidence="16 17" key="1">
    <citation type="submission" date="2024-01" db="EMBL/GenBank/DDBJ databases">
        <authorList>
            <consortium name="Genoscope - CEA"/>
            <person name="William W."/>
        </authorList>
    </citation>
    <scope>NUCLEOTIDE SEQUENCE [LARGE SCALE GENOMIC DNA]</scope>
    <source>
        <strain evidence="16 17">29B2s-10</strain>
    </source>
</reference>
<evidence type="ECO:0000256" key="7">
    <source>
        <dbReference type="ARBA" id="ARBA00023002"/>
    </source>
</evidence>
<evidence type="ECO:0000256" key="12">
    <source>
        <dbReference type="ARBA" id="ARBA00047860"/>
    </source>
</evidence>
<feature type="domain" description="Alanine dehydrogenase/pyridine nucleotide transhydrogenase N-terminal" evidence="15">
    <location>
        <begin position="8"/>
        <end position="143"/>
    </location>
</feature>
<dbReference type="EC" id="1.5.1.7" evidence="4 13"/>
<evidence type="ECO:0000256" key="1">
    <source>
        <dbReference type="ARBA" id="ARBA00004884"/>
    </source>
</evidence>
<accession>A0ABP0EG67</accession>
<feature type="domain" description="Alanine dehydrogenase/pyridine nucleotide transhydrogenase NAD(H)-binding" evidence="14">
    <location>
        <begin position="187"/>
        <end position="319"/>
    </location>
</feature>
<dbReference type="PANTHER" id="PTHR11133:SF23">
    <property type="entry name" value="SACCHAROPINE DEHYDROGENASE [NAD(+), L-LYSINE-FORMING]"/>
    <property type="match status" value="1"/>
</dbReference>
<protein>
    <recommendedName>
        <fullName evidence="5 13">Saccharopine dehydrogenase [NAD(+), L-lysine-forming]</fullName>
        <shortName evidence="13">SDH</shortName>
        <ecNumber evidence="4 13">1.5.1.7</ecNumber>
    </recommendedName>
    <alternativeName>
        <fullName evidence="11 13">Lysine--2-oxoglutarate reductase</fullName>
    </alternativeName>
</protein>
<dbReference type="SMART" id="SM01003">
    <property type="entry name" value="AlaDh_PNT_N"/>
    <property type="match status" value="1"/>
</dbReference>
<evidence type="ECO:0000256" key="8">
    <source>
        <dbReference type="ARBA" id="ARBA00023027"/>
    </source>
</evidence>
<evidence type="ECO:0000259" key="15">
    <source>
        <dbReference type="SMART" id="SM01003"/>
    </source>
</evidence>
<evidence type="ECO:0000256" key="4">
    <source>
        <dbReference type="ARBA" id="ARBA00012847"/>
    </source>
</evidence>
<dbReference type="EMBL" id="OZ004258">
    <property type="protein sequence ID" value="CAK7914460.1"/>
    <property type="molecule type" value="Genomic_DNA"/>
</dbReference>
<comment type="pathway">
    <text evidence="1 13">Amino-acid biosynthesis; L-lysine biosynthesis via AAA pathway; L-lysine from L-alpha-aminoadipate (fungal route): step 3/3.</text>
</comment>
<dbReference type="InterPro" id="IPR007886">
    <property type="entry name" value="AlaDH/PNT_N"/>
</dbReference>
<comment type="subunit">
    <text evidence="3">Monomer.</text>
</comment>
<name>A0ABP0EG67_9ASCO</name>
<dbReference type="CDD" id="cd12188">
    <property type="entry name" value="SDH"/>
    <property type="match status" value="1"/>
</dbReference>